<dbReference type="NCBIfam" id="TIGR02009">
    <property type="entry name" value="PGMB-YQAB-SF"/>
    <property type="match status" value="1"/>
</dbReference>
<keyword evidence="5 14" id="KW-0479">Metal-binding</keyword>
<dbReference type="PATRIC" id="fig|1056807.3.peg.1918"/>
<dbReference type="CDD" id="cd02598">
    <property type="entry name" value="HAD_BPGM"/>
    <property type="match status" value="1"/>
</dbReference>
<feature type="site" description="Important for catalytic activity and assists the phosphoryl transfer reaction to Asp8 by balancing charge and orienting the reacting groups" evidence="15">
    <location>
        <position position="114"/>
    </location>
</feature>
<dbReference type="EC" id="5.4.2.6" evidence="10"/>
<evidence type="ECO:0000256" key="1">
    <source>
        <dbReference type="ARBA" id="ARBA00004496"/>
    </source>
</evidence>
<evidence type="ECO:0000256" key="4">
    <source>
        <dbReference type="ARBA" id="ARBA00022553"/>
    </source>
</evidence>
<feature type="binding site" evidence="14">
    <location>
        <position position="11"/>
    </location>
    <ligand>
        <name>Mg(2+)</name>
        <dbReference type="ChEBI" id="CHEBI:18420"/>
    </ligand>
</feature>
<evidence type="ECO:0000256" key="15">
    <source>
        <dbReference type="PIRSR" id="PIRSR610972-4"/>
    </source>
</evidence>
<dbReference type="PANTHER" id="PTHR46193">
    <property type="entry name" value="6-PHOSPHOGLUCONATE PHOSPHATASE"/>
    <property type="match status" value="1"/>
</dbReference>
<feature type="binding site" evidence="13">
    <location>
        <position position="76"/>
    </location>
    <ligand>
        <name>substrate</name>
    </ligand>
</feature>
<feature type="binding site" evidence="13">
    <location>
        <position position="25"/>
    </location>
    <ligand>
        <name>substrate</name>
    </ligand>
</feature>
<dbReference type="InterPro" id="IPR010972">
    <property type="entry name" value="Beta-PGM"/>
</dbReference>
<feature type="binding site" evidence="14">
    <location>
        <position position="169"/>
    </location>
    <ligand>
        <name>Mg(2+)</name>
        <dbReference type="ChEBI" id="CHEBI:18420"/>
    </ligand>
</feature>
<evidence type="ECO:0000256" key="2">
    <source>
        <dbReference type="ARBA" id="ARBA00006171"/>
    </source>
</evidence>
<comment type="similarity">
    <text evidence="2">Belongs to the HAD-like hydrolase superfamily. CbbY/CbbZ/Gph/YieH family.</text>
</comment>
<organism evidence="16 18">
    <name type="scientific">Morococcus cerebrosus</name>
    <dbReference type="NCBI Taxonomy" id="1056807"/>
    <lineage>
        <taxon>Bacteria</taxon>
        <taxon>Pseudomonadati</taxon>
        <taxon>Pseudomonadota</taxon>
        <taxon>Betaproteobacteria</taxon>
        <taxon>Neisseriales</taxon>
        <taxon>Neisseriaceae</taxon>
        <taxon>Morococcus</taxon>
    </lineage>
</organism>
<evidence type="ECO:0000313" key="16">
    <source>
        <dbReference type="EMBL" id="KIC06584.1"/>
    </source>
</evidence>
<dbReference type="SFLD" id="SFLDF00046">
    <property type="entry name" value="beta-phosphoglucomutase"/>
    <property type="match status" value="1"/>
</dbReference>
<keyword evidence="3" id="KW-0963">Cytoplasm</keyword>
<dbReference type="Gene3D" id="1.10.150.240">
    <property type="entry name" value="Putative phosphatase, domain 2"/>
    <property type="match status" value="1"/>
</dbReference>
<reference evidence="17 19" key="2">
    <citation type="submission" date="2022-03" db="EMBL/GenBank/DDBJ databases">
        <title>Genome sequencing of Morococcus cerebrosus.</title>
        <authorList>
            <person name="Baek M.-G."/>
            <person name="Yi H."/>
        </authorList>
    </citation>
    <scope>NUCLEOTIDE SEQUENCE [LARGE SCALE GENOMIC DNA]</scope>
    <source>
        <strain evidence="17 19">CIP 81.93</strain>
    </source>
</reference>
<dbReference type="Proteomes" id="UP000829504">
    <property type="component" value="Chromosome"/>
</dbReference>
<dbReference type="FunFam" id="1.10.150.240:FF:000010">
    <property type="entry name" value="Beta-phosphoglucomutase"/>
    <property type="match status" value="1"/>
</dbReference>
<reference evidence="16 18" key="1">
    <citation type="submission" date="2014-12" db="EMBL/GenBank/DDBJ databases">
        <title>Genome sequence of Morococcus cerebrosus.</title>
        <authorList>
            <person name="Shin S.-K."/>
            <person name="Yi H."/>
        </authorList>
    </citation>
    <scope>NUCLEOTIDE SEQUENCE [LARGE SCALE GENOMIC DNA]</scope>
    <source>
        <strain evidence="16 18">CIP 81.93</strain>
    </source>
</reference>
<feature type="site" description="Important for catalytic activity and assists the phosphoryl transfer reaction to Asp8 by balancing charge and orienting the reacting groups" evidence="15">
    <location>
        <position position="145"/>
    </location>
</feature>
<accession>A0A0C1E3X0</accession>
<feature type="binding site" evidence="14">
    <location>
        <position position="170"/>
    </location>
    <ligand>
        <name>Mg(2+)</name>
        <dbReference type="ChEBI" id="CHEBI:18420"/>
    </ligand>
</feature>
<dbReference type="SUPFAM" id="SSF56784">
    <property type="entry name" value="HAD-like"/>
    <property type="match status" value="1"/>
</dbReference>
<dbReference type="SFLD" id="SFLDG01129">
    <property type="entry name" value="C1.5:_HAD__Beta-PGM__Phosphata"/>
    <property type="match status" value="1"/>
</dbReference>
<dbReference type="InterPro" id="IPR051600">
    <property type="entry name" value="Beta-PGM-like"/>
</dbReference>
<evidence type="ECO:0000256" key="12">
    <source>
        <dbReference type="PIRSR" id="PIRSR610972-1"/>
    </source>
</evidence>
<dbReference type="RefSeq" id="WP_039409017.1">
    <property type="nucleotide sequence ID" value="NZ_CP094242.1"/>
</dbReference>
<feature type="binding site" evidence="13">
    <location>
        <begin position="9"/>
        <end position="11"/>
    </location>
    <ligand>
        <name>substrate</name>
    </ligand>
</feature>
<dbReference type="InterPro" id="IPR023198">
    <property type="entry name" value="PGP-like_dom2"/>
</dbReference>
<evidence type="ECO:0000256" key="9">
    <source>
        <dbReference type="ARBA" id="ARBA00044926"/>
    </source>
</evidence>
<feature type="binding site" evidence="13">
    <location>
        <begin position="44"/>
        <end position="49"/>
    </location>
    <ligand>
        <name>substrate</name>
    </ligand>
</feature>
<dbReference type="Proteomes" id="UP000031390">
    <property type="component" value="Unassembled WGS sequence"/>
</dbReference>
<name>A0A0C1E3X0_9NEIS</name>
<sequence>MTFTAVLFDLDGVITDTAEYHYRAWKKLAEELGISIDRKFNEQLKGVSRDDSLKRILAHGGKTVSEAEFAELTRRKNDNYVEMIQAVKPEDVYPGILPLLEALRANGKKIALASASKNGPFLLERMGLTHFFDAVADPAAVAHSKPAPDIFLAAAEGVGADIRHCIGIEDAAAGVAAIKASGALPIGVGKAEDLGSDIALVSGTAELTYAYLQNVWAQSGR</sequence>
<feature type="binding site" evidence="13">
    <location>
        <position position="145"/>
    </location>
    <ligand>
        <name>substrate</name>
    </ligand>
</feature>
<evidence type="ECO:0000256" key="14">
    <source>
        <dbReference type="PIRSR" id="PIRSR610972-3"/>
    </source>
</evidence>
<dbReference type="InterPro" id="IPR023214">
    <property type="entry name" value="HAD_sf"/>
</dbReference>
<proteinExistence type="inferred from homology"/>
<keyword evidence="6 14" id="KW-0460">Magnesium</keyword>
<evidence type="ECO:0000256" key="5">
    <source>
        <dbReference type="ARBA" id="ARBA00022723"/>
    </source>
</evidence>
<dbReference type="Pfam" id="PF00702">
    <property type="entry name" value="Hydrolase"/>
    <property type="match status" value="1"/>
</dbReference>
<dbReference type="GO" id="GO:0005975">
    <property type="term" value="P:carbohydrate metabolic process"/>
    <property type="evidence" value="ECO:0007669"/>
    <property type="project" value="InterPro"/>
</dbReference>
<evidence type="ECO:0000313" key="18">
    <source>
        <dbReference type="Proteomes" id="UP000031390"/>
    </source>
</evidence>
<evidence type="ECO:0000256" key="3">
    <source>
        <dbReference type="ARBA" id="ARBA00022490"/>
    </source>
</evidence>
<feature type="binding site" evidence="13">
    <location>
        <begin position="114"/>
        <end position="118"/>
    </location>
    <ligand>
        <name>substrate</name>
    </ligand>
</feature>
<evidence type="ECO:0000256" key="13">
    <source>
        <dbReference type="PIRSR" id="PIRSR610972-2"/>
    </source>
</evidence>
<comment type="cofactor">
    <cofactor evidence="14">
        <name>Mg(2+)</name>
        <dbReference type="ChEBI" id="CHEBI:18420"/>
    </cofactor>
    <text evidence="14">Binds 2 magnesium ions per subunit.</text>
</comment>
<dbReference type="EMBL" id="JUFZ01000096">
    <property type="protein sequence ID" value="KIC06584.1"/>
    <property type="molecule type" value="Genomic_DNA"/>
</dbReference>
<evidence type="ECO:0000256" key="7">
    <source>
        <dbReference type="ARBA" id="ARBA00023235"/>
    </source>
</evidence>
<dbReference type="GO" id="GO:0000287">
    <property type="term" value="F:magnesium ion binding"/>
    <property type="evidence" value="ECO:0007669"/>
    <property type="project" value="InterPro"/>
</dbReference>
<dbReference type="SFLD" id="SFLDS00003">
    <property type="entry name" value="Haloacid_Dehalogenase"/>
    <property type="match status" value="1"/>
</dbReference>
<evidence type="ECO:0000256" key="8">
    <source>
        <dbReference type="ARBA" id="ARBA00023277"/>
    </source>
</evidence>
<dbReference type="NCBIfam" id="TIGR01509">
    <property type="entry name" value="HAD-SF-IA-v3"/>
    <property type="match status" value="1"/>
</dbReference>
<feature type="binding site" evidence="14">
    <location>
        <position position="9"/>
    </location>
    <ligand>
        <name>Mg(2+)</name>
        <dbReference type="ChEBI" id="CHEBI:18420"/>
    </ligand>
</feature>
<dbReference type="GO" id="GO:0008801">
    <property type="term" value="F:beta-phosphoglucomutase activity"/>
    <property type="evidence" value="ECO:0007669"/>
    <property type="project" value="UniProtKB-EC"/>
</dbReference>
<dbReference type="InterPro" id="IPR036412">
    <property type="entry name" value="HAD-like_sf"/>
</dbReference>
<gene>
    <name evidence="17" type="primary">pgmB</name>
    <name evidence="16" type="ORF">MCC93_19980</name>
    <name evidence="17" type="ORF">MON37_09320</name>
</gene>
<dbReference type="AlphaFoldDB" id="A0A0C1E3X0"/>
<protein>
    <recommendedName>
        <fullName evidence="11">Beta-phosphoglucomutase</fullName>
        <ecNumber evidence="10">5.4.2.6</ecNumber>
    </recommendedName>
</protein>
<dbReference type="Gene3D" id="3.40.50.1000">
    <property type="entry name" value="HAD superfamily/HAD-like"/>
    <property type="match status" value="1"/>
</dbReference>
<dbReference type="PANTHER" id="PTHR46193:SF18">
    <property type="entry name" value="HEXITOL PHOSPHATASE B"/>
    <property type="match status" value="1"/>
</dbReference>
<dbReference type="SFLD" id="SFLDG01135">
    <property type="entry name" value="C1.5.6:_HAD__Beta-PGM__Phospha"/>
    <property type="match status" value="1"/>
</dbReference>
<evidence type="ECO:0000256" key="11">
    <source>
        <dbReference type="ARBA" id="ARBA00044991"/>
    </source>
</evidence>
<dbReference type="InterPro" id="IPR006439">
    <property type="entry name" value="HAD-SF_hydro_IA"/>
</dbReference>
<keyword evidence="4" id="KW-0597">Phosphoprotein</keyword>
<dbReference type="GO" id="GO:0005737">
    <property type="term" value="C:cytoplasm"/>
    <property type="evidence" value="ECO:0007669"/>
    <property type="project" value="UniProtKB-SubCell"/>
</dbReference>
<evidence type="ECO:0000313" key="19">
    <source>
        <dbReference type="Proteomes" id="UP000829504"/>
    </source>
</evidence>
<feature type="binding site" evidence="13">
    <location>
        <position position="52"/>
    </location>
    <ligand>
        <name>substrate</name>
    </ligand>
</feature>
<comment type="subcellular location">
    <subcellularLocation>
        <location evidence="1">Cytoplasm</location>
    </subcellularLocation>
</comment>
<dbReference type="InterPro" id="IPR010976">
    <property type="entry name" value="B-phosphoglucomutase_hydrolase"/>
</dbReference>
<evidence type="ECO:0000256" key="6">
    <source>
        <dbReference type="ARBA" id="ARBA00022842"/>
    </source>
</evidence>
<feature type="active site" description="Nucleophile" evidence="12">
    <location>
        <position position="9"/>
    </location>
</feature>
<keyword evidence="19" id="KW-1185">Reference proteome</keyword>
<evidence type="ECO:0000256" key="10">
    <source>
        <dbReference type="ARBA" id="ARBA00044968"/>
    </source>
</evidence>
<feature type="active site" description="Proton donor/acceptor" evidence="12">
    <location>
        <position position="11"/>
    </location>
</feature>
<dbReference type="NCBIfam" id="TIGR01990">
    <property type="entry name" value="bPGM"/>
    <property type="match status" value="1"/>
</dbReference>
<keyword evidence="8" id="KW-0119">Carbohydrate metabolism</keyword>
<evidence type="ECO:0000313" key="17">
    <source>
        <dbReference type="EMBL" id="UNV86850.1"/>
    </source>
</evidence>
<comment type="catalytic activity">
    <reaction evidence="9">
        <text>beta-D-glucose 1-phosphate = beta-D-glucose 6-phosphate</text>
        <dbReference type="Rhea" id="RHEA:20113"/>
        <dbReference type="ChEBI" id="CHEBI:57684"/>
        <dbReference type="ChEBI" id="CHEBI:58247"/>
        <dbReference type="EC" id="5.4.2.6"/>
    </reaction>
</comment>
<keyword evidence="7 17" id="KW-0413">Isomerase</keyword>
<dbReference type="EMBL" id="CP094242">
    <property type="protein sequence ID" value="UNV86850.1"/>
    <property type="molecule type" value="Genomic_DNA"/>
</dbReference>